<proteinExistence type="predicted"/>
<dbReference type="Gene3D" id="3.40.50.2300">
    <property type="match status" value="1"/>
</dbReference>
<dbReference type="Proteomes" id="UP000271098">
    <property type="component" value="Unassembled WGS sequence"/>
</dbReference>
<reference evidence="1 2" key="1">
    <citation type="submission" date="2018-11" db="EMBL/GenBank/DDBJ databases">
        <authorList>
            <consortium name="Pathogen Informatics"/>
        </authorList>
    </citation>
    <scope>NUCLEOTIDE SEQUENCE [LARGE SCALE GENOMIC DNA]</scope>
</reference>
<organism evidence="1 2">
    <name type="scientific">Gongylonema pulchrum</name>
    <dbReference type="NCBI Taxonomy" id="637853"/>
    <lineage>
        <taxon>Eukaryota</taxon>
        <taxon>Metazoa</taxon>
        <taxon>Ecdysozoa</taxon>
        <taxon>Nematoda</taxon>
        <taxon>Chromadorea</taxon>
        <taxon>Rhabditida</taxon>
        <taxon>Spirurina</taxon>
        <taxon>Spiruromorpha</taxon>
        <taxon>Spiruroidea</taxon>
        <taxon>Gongylonematidae</taxon>
        <taxon>Gongylonema</taxon>
    </lineage>
</organism>
<dbReference type="EMBL" id="UYRT01014280">
    <property type="protein sequence ID" value="VDK53868.1"/>
    <property type="molecule type" value="Genomic_DNA"/>
</dbReference>
<name>A0A3P6SJ70_9BILA</name>
<gene>
    <name evidence="1" type="ORF">GPUH_LOCUS6216</name>
</gene>
<sequence length="136" mass="15673">MSGREFGSEKTWIIAELGIDEDRSGKELQEFVVDSDLQIIYLRQQQHDLPQFKNYFLRVLKNNYQSYSLLSSLIQQMYNCTLSNGNNTDDCSKVDIQRMALSYKQTSTVESIIKAIYALTAVAANLQKKPHVLTKW</sequence>
<protein>
    <submittedName>
        <fullName evidence="1">Uncharacterized protein</fullName>
    </submittedName>
</protein>
<dbReference type="AlphaFoldDB" id="A0A3P6SJ70"/>
<evidence type="ECO:0000313" key="2">
    <source>
        <dbReference type="Proteomes" id="UP000271098"/>
    </source>
</evidence>
<dbReference type="OrthoDB" id="9880600at2759"/>
<accession>A0A3P6SJ70</accession>
<evidence type="ECO:0000313" key="1">
    <source>
        <dbReference type="EMBL" id="VDK53868.1"/>
    </source>
</evidence>
<keyword evidence="2" id="KW-1185">Reference proteome</keyword>